<keyword evidence="1" id="KW-0677">Repeat</keyword>
<dbReference type="Pfam" id="PF00787">
    <property type="entry name" value="PX"/>
    <property type="match status" value="1"/>
</dbReference>
<dbReference type="PANTHER" id="PTHR24198:SF165">
    <property type="entry name" value="ANKYRIN REPEAT-CONTAINING PROTEIN-RELATED"/>
    <property type="match status" value="1"/>
</dbReference>
<dbReference type="SMART" id="SM00248">
    <property type="entry name" value="ANK"/>
    <property type="match status" value="13"/>
</dbReference>
<dbReference type="Pfam" id="PF12796">
    <property type="entry name" value="Ank_2"/>
    <property type="match status" value="4"/>
</dbReference>
<feature type="repeat" description="ANK" evidence="3">
    <location>
        <begin position="1142"/>
        <end position="1174"/>
    </location>
</feature>
<feature type="region of interest" description="Disordered" evidence="4">
    <location>
        <begin position="411"/>
        <end position="431"/>
    </location>
</feature>
<feature type="region of interest" description="Disordered" evidence="4">
    <location>
        <begin position="221"/>
        <end position="252"/>
    </location>
</feature>
<feature type="region of interest" description="Disordered" evidence="4">
    <location>
        <begin position="347"/>
        <end position="372"/>
    </location>
</feature>
<evidence type="ECO:0000256" key="1">
    <source>
        <dbReference type="ARBA" id="ARBA00022737"/>
    </source>
</evidence>
<dbReference type="SMART" id="SM00312">
    <property type="entry name" value="PX"/>
    <property type="match status" value="1"/>
</dbReference>
<feature type="repeat" description="ANK" evidence="3">
    <location>
        <begin position="1042"/>
        <end position="1074"/>
    </location>
</feature>
<dbReference type="PROSITE" id="PS50003">
    <property type="entry name" value="PH_DOMAIN"/>
    <property type="match status" value="1"/>
</dbReference>
<feature type="domain" description="PH" evidence="5">
    <location>
        <begin position="647"/>
        <end position="757"/>
    </location>
</feature>
<dbReference type="InterPro" id="IPR002110">
    <property type="entry name" value="Ankyrin_rpt"/>
</dbReference>
<dbReference type="EMBL" id="JAOAOG010000028">
    <property type="protein sequence ID" value="KAJ6253548.1"/>
    <property type="molecule type" value="Genomic_DNA"/>
</dbReference>
<dbReference type="Gene3D" id="3.30.1520.10">
    <property type="entry name" value="Phox-like domain"/>
    <property type="match status" value="1"/>
</dbReference>
<feature type="region of interest" description="Disordered" evidence="4">
    <location>
        <begin position="845"/>
        <end position="867"/>
    </location>
</feature>
<feature type="compositionally biased region" description="Pro residues" evidence="4">
    <location>
        <begin position="239"/>
        <end position="249"/>
    </location>
</feature>
<accession>A0ABQ8Z9J2</accession>
<keyword evidence="7" id="KW-1185">Reference proteome</keyword>
<dbReference type="InterPro" id="IPR001849">
    <property type="entry name" value="PH_domain"/>
</dbReference>
<dbReference type="PROSITE" id="PS50088">
    <property type="entry name" value="ANK_REPEAT"/>
    <property type="match status" value="5"/>
</dbReference>
<proteinExistence type="predicted"/>
<comment type="caution">
    <text evidence="6">The sequence shown here is derived from an EMBL/GenBank/DDBJ whole genome shotgun (WGS) entry which is preliminary data.</text>
</comment>
<evidence type="ECO:0000256" key="3">
    <source>
        <dbReference type="PROSITE-ProRule" id="PRU00023"/>
    </source>
</evidence>
<organism evidence="6 7">
    <name type="scientific">Anaeramoeba flamelloides</name>
    <dbReference type="NCBI Taxonomy" id="1746091"/>
    <lineage>
        <taxon>Eukaryota</taxon>
        <taxon>Metamonada</taxon>
        <taxon>Anaeramoebidae</taxon>
        <taxon>Anaeramoeba</taxon>
    </lineage>
</organism>
<dbReference type="InterPro" id="IPR036770">
    <property type="entry name" value="Ankyrin_rpt-contain_sf"/>
</dbReference>
<evidence type="ECO:0000313" key="6">
    <source>
        <dbReference type="EMBL" id="KAJ6253548.1"/>
    </source>
</evidence>
<evidence type="ECO:0000313" key="7">
    <source>
        <dbReference type="Proteomes" id="UP001150062"/>
    </source>
</evidence>
<dbReference type="PROSITE" id="PS50297">
    <property type="entry name" value="ANK_REP_REGION"/>
    <property type="match status" value="4"/>
</dbReference>
<feature type="compositionally biased region" description="Low complexity" evidence="4">
    <location>
        <begin position="350"/>
        <end position="362"/>
    </location>
</feature>
<dbReference type="InterPro" id="IPR001683">
    <property type="entry name" value="PX_dom"/>
</dbReference>
<sequence length="1533" mass="178627">MTNKLRINLKNIKKKKNNPNNENKKLFKIKLPNNKTQAFYFEPDLISKKIIQMMAKELKISKKKVSKMILVLHSRQLEWPLEGIEEPLKLVDFQNPLNHNIYITYRNAKSQESITLKINYIENQEKKEIETQSDYICKIGQIKKDISKRLKKSIEDLSIECRFTRKRSIILKDDEYLIDVLRKNILYPGFRLCIKKINKNGIYENQTLNKDNSNEVININKTENEPIKKKNPRNRSLPKPLPRTPPKPLPRTRVKQNEISNMQKQMNNNEKPMNSNINETTIDQKDLSKKKKIVERLKKVKRGSLFFKKIDETKSKKEQNTTTNFENENIMLTEKNFHTNIQQNEKQGKNLNNTNTNETNINGMDNNDRNEQIGNNGMVRNENLKSNEMDNTQDIQNQIKNEMETITNNENNQNNQQKMNNDPNIVTTINNNNNNEKQQQISQIDNDSKIDYSFPKKYHFSREKVEFQLFNRNIMDYVVESNTKYLTNEGFFMDPQGQLEKIQKNLGILEIIKMEMEDKGSKFNKHLFKIKYVVETQISSFFDFSVPWICQNYNLKVNKTTVDNLPEIQQMVVKKKGKINNDNQSEALTLIKDLQSMKEFSNSSDKGVLDLIKQDLGVYWFNTNNDLEMSSGRSPTSTHFGFKFSSKPIKTGTIDSKKGVVSRKTPSHYSLTKNFLHYIKLEKNKPQDLEEKIKNKQIERSIPLSIIDISSGSNILSQEKEQYSFRILKKGKSLMDIYPNSALEKENWVRMISLMKSRLQIQQLIQVNAVLPKYPWSYAIIFHGRGFEPGNYSFDIRCINSMWNLKKTFQDICEFRNILNNKFPNIIFPNITKKLIKKESKIYKSNQNNQNNNNNNNNKNNNDLRQSKESSSKEIIQFIDAFMKEILSDLEVSQSKTVRTFFQIDNIYNAILMEDLELMKMTFNQDKKSAMKLTDGRNNILHYVIEKNSKEEIINLILQYFPFLFKLPNGNKITPILLAIKLGKLSILEIFSKYETIDFNVINPDLNGETPFLFSAKNTQFEILQFIYENSKVNINYQQTIKSNSALHFAVLNQKTEMVNYLLENGIDTELKNELSLTPLNLAIKIQNLEIIKKLLKYNADPNSQDKFGQTSLHLCAKTCNYEILETLLNTGKININQKDYSNRTALFNAVTSNFIECINKLIEIGVEINAYDNQGLNIIHLAIQESELILIQLLEKFIKDKKQIEVSKPTKNGVYPIHTATKRGEMKLINFLLGYGIDIDVQNHEGNTALHIAIQNTNVKLVKTFLSKNADSMIVNNKNQYPLFLASFLPVKDYSKSIEICYQLLQHNSFIDSKNGEYQRVVLNQAIIKKNLNLARFLVDYGARINVPDNEGNIALHFCCQSHYNNLASYLVKRGANPYCLNKNKKTPLDFINNKNIKKKLVSNWDFFMNKKVESKFEKKKINQKVTAKIVKAHFLSDINNSNDNSTFQQSTKMIFKSSLTVEELKKFIIRKFLLSYSVDEIRLIFYDSKLNSYTILSENCNIDMEIITNGEINAYHVSDFDKMFDFNDFLN</sequence>
<feature type="repeat" description="ANK" evidence="3">
    <location>
        <begin position="1246"/>
        <end position="1278"/>
    </location>
</feature>
<dbReference type="SUPFAM" id="SSF64268">
    <property type="entry name" value="PX domain"/>
    <property type="match status" value="1"/>
</dbReference>
<keyword evidence="2 3" id="KW-0040">ANK repeat</keyword>
<evidence type="ECO:0000259" key="5">
    <source>
        <dbReference type="PROSITE" id="PS50003"/>
    </source>
</evidence>
<protein>
    <submittedName>
        <fullName evidence="6">No mechanoreceptor potential c</fullName>
    </submittedName>
</protein>
<dbReference type="InterPro" id="IPR036871">
    <property type="entry name" value="PX_dom_sf"/>
</dbReference>
<dbReference type="Gene3D" id="1.25.40.20">
    <property type="entry name" value="Ankyrin repeat-containing domain"/>
    <property type="match status" value="3"/>
</dbReference>
<dbReference type="Proteomes" id="UP001150062">
    <property type="component" value="Unassembled WGS sequence"/>
</dbReference>
<evidence type="ECO:0000256" key="2">
    <source>
        <dbReference type="ARBA" id="ARBA00023043"/>
    </source>
</evidence>
<dbReference type="SUPFAM" id="SSF48403">
    <property type="entry name" value="Ankyrin repeat"/>
    <property type="match status" value="3"/>
</dbReference>
<name>A0ABQ8Z9J2_9EUKA</name>
<gene>
    <name evidence="6" type="ORF">M0813_12961</name>
</gene>
<dbReference type="PANTHER" id="PTHR24198">
    <property type="entry name" value="ANKYRIN REPEAT AND PROTEIN KINASE DOMAIN-CONTAINING PROTEIN"/>
    <property type="match status" value="1"/>
</dbReference>
<feature type="compositionally biased region" description="Low complexity" evidence="4">
    <location>
        <begin position="845"/>
        <end position="861"/>
    </location>
</feature>
<feature type="repeat" description="ANK" evidence="3">
    <location>
        <begin position="1075"/>
        <end position="1107"/>
    </location>
</feature>
<feature type="repeat" description="ANK" evidence="3">
    <location>
        <begin position="1213"/>
        <end position="1245"/>
    </location>
</feature>
<evidence type="ECO:0000256" key="4">
    <source>
        <dbReference type="SAM" id="MobiDB-lite"/>
    </source>
</evidence>
<reference evidence="6" key="1">
    <citation type="submission" date="2022-08" db="EMBL/GenBank/DDBJ databases">
        <title>Novel sulfate-reducing endosymbionts in the free-living metamonad Anaeramoeba.</title>
        <authorList>
            <person name="Jerlstrom-Hultqvist J."/>
            <person name="Cepicka I."/>
            <person name="Gallot-Lavallee L."/>
            <person name="Salas-Leiva D."/>
            <person name="Curtis B.A."/>
            <person name="Zahonova K."/>
            <person name="Pipaliya S."/>
            <person name="Dacks J."/>
            <person name="Roger A.J."/>
        </authorList>
    </citation>
    <scope>NUCLEOTIDE SEQUENCE</scope>
    <source>
        <strain evidence="6">Schooner1</strain>
    </source>
</reference>